<evidence type="ECO:0000256" key="15">
    <source>
        <dbReference type="ARBA" id="ARBA00022840"/>
    </source>
</evidence>
<evidence type="ECO:0000256" key="38">
    <source>
        <dbReference type="SAM" id="MobiDB-lite"/>
    </source>
</evidence>
<dbReference type="InterPro" id="IPR001245">
    <property type="entry name" value="Ser-Thr/Tyr_kinase_cat_dom"/>
</dbReference>
<keyword evidence="14" id="KW-0418">Kinase</keyword>
<dbReference type="FunFam" id="3.30.200.20:FF:000025">
    <property type="entry name" value="Platelet-derived growth factor receptor alpha"/>
    <property type="match status" value="1"/>
</dbReference>
<keyword evidence="8" id="KW-0145">Chemotaxis</keyword>
<comment type="subunit">
    <text evidence="29">Interacts with homodimeric PDGFB and PDGFD, and with heterodimers formed by PDGFA and PDGFB. May also interact with homodimeric PDGFC. Monomer in the absence of bound ligand. Interaction with homodimeric PDGFB, heterodimers formed by PDGFA and PDGFB or homodimeric PDGFD, leads to receptor dimerization, where both PDGFRA homodimers and heterodimers with PDGFRB are observed. Interacts with SH2B2/APS. Interacts directly (tyrosine phosphorylated) with SHB. Interacts (tyrosine phosphorylated) with PIK3R1 and RASA1. Interacts (tyrosine phosphorylated) with CBL. Interacts (tyrosine phosphorylated) with SRC and SRC family kinases. Interacts (tyrosine phosphorylated) with PIK3C2B, maybe indirectly. Interacts (tyrosine phosphorylated) with SHC1, GRB7, GRB10 and NCK1. Interaction with GRB2 is mediated by SHC1. Interacts (via C-terminus) with NHERF1.</text>
</comment>
<evidence type="ECO:0000256" key="27">
    <source>
        <dbReference type="ARBA" id="ARBA00032009"/>
    </source>
</evidence>
<dbReference type="FunFam" id="2.60.40.10:FF:000223">
    <property type="entry name" value="Platelet-derived growth factor receptor beta"/>
    <property type="match status" value="1"/>
</dbReference>
<feature type="binding site" evidence="34">
    <location>
        <position position="804"/>
    </location>
    <ligand>
        <name>Mg(2+)</name>
        <dbReference type="ChEBI" id="CHEBI:18420"/>
    </ligand>
</feature>
<evidence type="ECO:0000256" key="21">
    <source>
        <dbReference type="ARBA" id="ARBA00023170"/>
    </source>
</evidence>
<evidence type="ECO:0000256" key="1">
    <source>
        <dbReference type="ARBA" id="ARBA00004227"/>
    </source>
</evidence>
<evidence type="ECO:0000313" key="42">
    <source>
        <dbReference type="Ensembl" id="ENSACOP00000008171.1"/>
    </source>
</evidence>
<organism evidence="42 43">
    <name type="scientific">Amazona collaria</name>
    <name type="common">yellow-billed parrot</name>
    <dbReference type="NCBI Taxonomy" id="241587"/>
    <lineage>
        <taxon>Eukaryota</taxon>
        <taxon>Metazoa</taxon>
        <taxon>Chordata</taxon>
        <taxon>Craniata</taxon>
        <taxon>Vertebrata</taxon>
        <taxon>Euteleostomi</taxon>
        <taxon>Archelosauria</taxon>
        <taxon>Archosauria</taxon>
        <taxon>Dinosauria</taxon>
        <taxon>Saurischia</taxon>
        <taxon>Theropoda</taxon>
        <taxon>Coelurosauria</taxon>
        <taxon>Aves</taxon>
        <taxon>Neognathae</taxon>
        <taxon>Neoaves</taxon>
        <taxon>Telluraves</taxon>
        <taxon>Australaves</taxon>
        <taxon>Psittaciformes</taxon>
        <taxon>Psittacidae</taxon>
        <taxon>Amazona</taxon>
    </lineage>
</organism>
<keyword evidence="23" id="KW-0458">Lysosome</keyword>
<evidence type="ECO:0000256" key="30">
    <source>
        <dbReference type="ARBA" id="ARBA00075975"/>
    </source>
</evidence>
<evidence type="ECO:0000256" key="14">
    <source>
        <dbReference type="ARBA" id="ARBA00022777"/>
    </source>
</evidence>
<dbReference type="PROSITE" id="PS00240">
    <property type="entry name" value="RECEPTOR_TYR_KIN_III"/>
    <property type="match status" value="1"/>
</dbReference>
<evidence type="ECO:0000313" key="43">
    <source>
        <dbReference type="Proteomes" id="UP000694522"/>
    </source>
</evidence>
<reference evidence="42" key="1">
    <citation type="submission" date="2025-08" db="UniProtKB">
        <authorList>
            <consortium name="Ensembl"/>
        </authorList>
    </citation>
    <scope>IDENTIFICATION</scope>
</reference>
<evidence type="ECO:0000256" key="5">
    <source>
        <dbReference type="ARBA" id="ARBA00020507"/>
    </source>
</evidence>
<feature type="active site" description="Proton acceptor" evidence="32">
    <location>
        <position position="786"/>
    </location>
</feature>
<dbReference type="InterPro" id="IPR011009">
    <property type="entry name" value="Kinase-like_dom_sf"/>
</dbReference>
<dbReference type="GO" id="GO:0008284">
    <property type="term" value="P:positive regulation of cell population proliferation"/>
    <property type="evidence" value="ECO:0007669"/>
    <property type="project" value="UniProtKB-ARBA"/>
</dbReference>
<evidence type="ECO:0000256" key="36">
    <source>
        <dbReference type="PROSITE-ProRule" id="PRU10141"/>
    </source>
</evidence>
<dbReference type="InterPro" id="IPR007110">
    <property type="entry name" value="Ig-like_dom"/>
</dbReference>
<dbReference type="FunFam" id="2.60.40.10:FF:000572">
    <property type="entry name" value="Platelet-derived growth factor receptor beta"/>
    <property type="match status" value="1"/>
</dbReference>
<keyword evidence="18 39" id="KW-0472">Membrane</keyword>
<comment type="catalytic activity">
    <reaction evidence="28">
        <text>L-tyrosyl-[protein] + ATP = O-phospho-L-tyrosyl-[protein] + ADP + H(+)</text>
        <dbReference type="Rhea" id="RHEA:10596"/>
        <dbReference type="Rhea" id="RHEA-COMP:10136"/>
        <dbReference type="Rhea" id="RHEA-COMP:20101"/>
        <dbReference type="ChEBI" id="CHEBI:15378"/>
        <dbReference type="ChEBI" id="CHEBI:30616"/>
        <dbReference type="ChEBI" id="CHEBI:46858"/>
        <dbReference type="ChEBI" id="CHEBI:61978"/>
        <dbReference type="ChEBI" id="CHEBI:456216"/>
        <dbReference type="EC" id="2.7.10.1"/>
    </reaction>
</comment>
<dbReference type="EC" id="2.7.10.1" evidence="4"/>
<evidence type="ECO:0000256" key="10">
    <source>
        <dbReference type="ARBA" id="ARBA00022679"/>
    </source>
</evidence>
<dbReference type="FunFam" id="1.10.510.10:FF:000140">
    <property type="entry name" value="Platelet-derived growth factor receptor beta"/>
    <property type="match status" value="1"/>
</dbReference>
<dbReference type="GO" id="GO:0014911">
    <property type="term" value="P:positive regulation of smooth muscle cell migration"/>
    <property type="evidence" value="ECO:0007669"/>
    <property type="project" value="TreeGrafter"/>
</dbReference>
<sequence length="1057" mass="119012">RGWIDTRHSQSIKGEALYLLLPQATWATLNTPGDSELVLSLHSTFSLLCYGDGALLWEREGQTLTASLEHRDGVFVSNLTLKNVTGRHTGEYSCTHSPEQAPEPAERKAIYIYVPDPSLVFLPTMTSEELFIFITGYNEATIPCRVTNPQMQVTLYEKKVENPIPAAYDPQQGFRGFFEDKTYFCRTIVDDQEVDSDTFYVYRIQVSSVNVSISAVQTVVRRGENVTLMCTVSGNELVNFNWDYPRKQAGKTVELVTDFLPGSTHEIRSILIIQNAELEDSGTYVCNVSEGYHEKTDRKDITVRHALVGWELVAFEHYQSPDTLPHRALWDRVSSRYQTGLVLVRVKQEEGGFYTIRASNEDDEQELSFHLQINVPAKVVDLKENSSASSGEQTVTCSAEGMPQPEISWSTCRDIKWCSTKGQPTRLLGNESAEIGLQTNATYHAELQVYRVNSTLQLHRVDEPLLLRCTVHNFLGTNSQDITLVPHALPFKVVIISVILALLVLTVISLIILIVLWQKKPRYEIRWKVIESVSSDGHEYIYVDPMQLPYDSSWEVPRDKLVLGRTLGSGAFGRVVEATAHGLSHSQSSMKVAVKMLKSTARSSEKQALMSELKIMSHLGPHLNIVNLLGACTKGGPIYIITEYCRYGDLVDYLHRNKHTFLQCYGEKARREAELIHNFLGQPIPGHLSLSVESDGGYMDMSKDDSLDYVPMSDMKGEVKYADIESSNYGTPYELDSYSPSAPERTDRVTLINESPLLSYMDLVGFSFQVANGMEFLASKNCVHRDLAARNVLICEGKLVKICDFGLARDIMRDSNYISKGSTFLPLKWMAPESIFNNLYTTLSDVWSFGILLWEIFTLGGTPYPELPMNEQFYNAIKRGYRMSKPTHASDEIYDIMQKCWEEKFEIRPSFSQLVVLMGSLLVDCYRKRYQQVDEEFMKSDHPAVVRTRPTIPRLNNARITASSPPGSILYTSVHQNGGENDYIIPLPDPKPEAICDLPQEASISRASSMLNEANTSSTISCDSPLGLQQDEEQEPDPQPGCQELTTGHQEVEESFL</sequence>
<dbReference type="Pfam" id="PF00047">
    <property type="entry name" value="ig"/>
    <property type="match status" value="1"/>
</dbReference>
<evidence type="ECO:0000256" key="7">
    <source>
        <dbReference type="ARBA" id="ARBA00022475"/>
    </source>
</evidence>
<accession>A0A8B9FIN0</accession>
<dbReference type="SMART" id="SM00408">
    <property type="entry name" value="IGc2"/>
    <property type="match status" value="2"/>
</dbReference>
<dbReference type="PANTHER" id="PTHR24416:SF53">
    <property type="entry name" value="PLATELET-DERIVED GROWTH FACTOR RECEPTOR BETA"/>
    <property type="match status" value="1"/>
</dbReference>
<dbReference type="Gene3D" id="3.30.200.20">
    <property type="entry name" value="Phosphorylase Kinase, domain 1"/>
    <property type="match status" value="1"/>
</dbReference>
<dbReference type="InterPro" id="IPR050122">
    <property type="entry name" value="RTK"/>
</dbReference>
<dbReference type="GO" id="GO:0005019">
    <property type="term" value="F:platelet-derived growth factor beta-receptor activity"/>
    <property type="evidence" value="ECO:0007669"/>
    <property type="project" value="TreeGrafter"/>
</dbReference>
<dbReference type="InterPro" id="IPR003599">
    <property type="entry name" value="Ig_sub"/>
</dbReference>
<dbReference type="SMART" id="SM00409">
    <property type="entry name" value="IG"/>
    <property type="match status" value="2"/>
</dbReference>
<evidence type="ECO:0000256" key="31">
    <source>
        <dbReference type="ARBA" id="ARBA00075984"/>
    </source>
</evidence>
<dbReference type="PIRSF" id="PIRSF000615">
    <property type="entry name" value="TyrPK_CSF1-R"/>
    <property type="match status" value="1"/>
</dbReference>
<feature type="compositionally biased region" description="Polar residues" evidence="38">
    <location>
        <begin position="1011"/>
        <end position="1022"/>
    </location>
</feature>
<feature type="domain" description="Protein kinase" evidence="40">
    <location>
        <begin position="561"/>
        <end position="922"/>
    </location>
</feature>
<dbReference type="InterPro" id="IPR001824">
    <property type="entry name" value="Tyr_kinase_rcpt_3_CS"/>
</dbReference>
<keyword evidence="21 37" id="KW-0675">Receptor</keyword>
<evidence type="ECO:0000256" key="34">
    <source>
        <dbReference type="PIRSR" id="PIRSR000615-3"/>
    </source>
</evidence>
<dbReference type="InterPro" id="IPR013783">
    <property type="entry name" value="Ig-like_fold"/>
</dbReference>
<keyword evidence="10" id="KW-0808">Transferase</keyword>
<keyword evidence="7" id="KW-1003">Cell membrane</keyword>
<dbReference type="GO" id="GO:0005524">
    <property type="term" value="F:ATP binding"/>
    <property type="evidence" value="ECO:0007669"/>
    <property type="project" value="UniProtKB-UniRule"/>
</dbReference>
<evidence type="ECO:0000256" key="26">
    <source>
        <dbReference type="ARBA" id="ARBA00029696"/>
    </source>
</evidence>
<feature type="binding site" evidence="33">
    <location>
        <position position="790"/>
    </location>
    <ligand>
        <name>ATP</name>
        <dbReference type="ChEBI" id="CHEBI:30616"/>
    </ligand>
</feature>
<reference evidence="42" key="2">
    <citation type="submission" date="2025-09" db="UniProtKB">
        <authorList>
            <consortium name="Ensembl"/>
        </authorList>
    </citation>
    <scope>IDENTIFICATION</scope>
</reference>
<feature type="domain" description="Ig-like" evidence="41">
    <location>
        <begin position="376"/>
        <end position="483"/>
    </location>
</feature>
<dbReference type="Pfam" id="PF25305">
    <property type="entry name" value="Ig_PDGFR_d4"/>
    <property type="match status" value="1"/>
</dbReference>
<evidence type="ECO:0000256" key="20">
    <source>
        <dbReference type="ARBA" id="ARBA00023157"/>
    </source>
</evidence>
<dbReference type="InterPro" id="IPR017441">
    <property type="entry name" value="Protein_kinase_ATP_BS"/>
</dbReference>
<protein>
    <recommendedName>
        <fullName evidence="5">Platelet-derived growth factor receptor beta</fullName>
        <ecNumber evidence="4">2.7.10.1</ecNumber>
    </recommendedName>
    <alternativeName>
        <fullName evidence="26">Beta platelet-derived growth factor receptor</fullName>
    </alternativeName>
    <alternativeName>
        <fullName evidence="27">Beta-type platelet-derived growth factor receptor</fullName>
    </alternativeName>
    <alternativeName>
        <fullName evidence="30">CD140 antigen-like family member B</fullName>
    </alternativeName>
    <alternativeName>
        <fullName evidence="31">Platelet-derived growth factor receptor 1</fullName>
    </alternativeName>
</protein>
<evidence type="ECO:0000256" key="37">
    <source>
        <dbReference type="RuleBase" id="RU000311"/>
    </source>
</evidence>
<dbReference type="Proteomes" id="UP000694522">
    <property type="component" value="Unplaced"/>
</dbReference>
<keyword evidence="15 33" id="KW-0067">ATP-binding</keyword>
<feature type="region of interest" description="Disordered" evidence="38">
    <location>
        <begin position="1011"/>
        <end position="1057"/>
    </location>
</feature>
<evidence type="ECO:0000256" key="25">
    <source>
        <dbReference type="ARBA" id="ARBA00023329"/>
    </source>
</evidence>
<evidence type="ECO:0000256" key="8">
    <source>
        <dbReference type="ARBA" id="ARBA00022500"/>
    </source>
</evidence>
<keyword evidence="13 33" id="KW-0547">Nucleotide-binding</keyword>
<evidence type="ECO:0000256" key="28">
    <source>
        <dbReference type="ARBA" id="ARBA00051243"/>
    </source>
</evidence>
<evidence type="ECO:0000256" key="18">
    <source>
        <dbReference type="ARBA" id="ARBA00023136"/>
    </source>
</evidence>
<keyword evidence="16" id="KW-0832">Ubl conjugation</keyword>
<evidence type="ECO:0000256" key="23">
    <source>
        <dbReference type="ARBA" id="ARBA00023228"/>
    </source>
</evidence>
<keyword evidence="34" id="KW-0479">Metal-binding</keyword>
<comment type="similarity">
    <text evidence="37">Belongs to the protein kinase superfamily. Tyr protein kinase family. CSF-1/PDGF receptor subfamily.</text>
</comment>
<keyword evidence="43" id="KW-1185">Reference proteome</keyword>
<dbReference type="GO" id="GO:0043202">
    <property type="term" value="C:lysosomal lumen"/>
    <property type="evidence" value="ECO:0007669"/>
    <property type="project" value="UniProtKB-SubCell"/>
</dbReference>
<keyword evidence="11 37" id="KW-0812">Transmembrane</keyword>
<dbReference type="GO" id="GO:0001525">
    <property type="term" value="P:angiogenesis"/>
    <property type="evidence" value="ECO:0007669"/>
    <property type="project" value="TreeGrafter"/>
</dbReference>
<feature type="binding site" evidence="33">
    <location>
        <begin position="643"/>
        <end position="649"/>
    </location>
    <ligand>
        <name>ATP</name>
        <dbReference type="ChEBI" id="CHEBI:30616"/>
    </ligand>
</feature>
<evidence type="ECO:0000259" key="40">
    <source>
        <dbReference type="PROSITE" id="PS50011"/>
    </source>
</evidence>
<dbReference type="InterPro" id="IPR000719">
    <property type="entry name" value="Prot_kinase_dom"/>
</dbReference>
<keyword evidence="9" id="KW-0597">Phosphoprotein</keyword>
<feature type="binding site" evidence="33 36">
    <location>
        <position position="595"/>
    </location>
    <ligand>
        <name>ATP</name>
        <dbReference type="ChEBI" id="CHEBI:30616"/>
    </ligand>
</feature>
<evidence type="ECO:0000256" key="2">
    <source>
        <dbReference type="ARBA" id="ARBA00004251"/>
    </source>
</evidence>
<dbReference type="GO" id="GO:0048407">
    <property type="term" value="F:platelet-derived growth factor binding"/>
    <property type="evidence" value="ECO:0007669"/>
    <property type="project" value="TreeGrafter"/>
</dbReference>
<name>A0A8B9FIN0_9PSIT</name>
<keyword evidence="20" id="KW-1015">Disulfide bond</keyword>
<dbReference type="SUPFAM" id="SSF48726">
    <property type="entry name" value="Immunoglobulin"/>
    <property type="match status" value="2"/>
</dbReference>
<comment type="subcellular location">
    <subcellularLocation>
        <location evidence="2">Cell membrane</location>
        <topology evidence="2">Single-pass type I membrane protein</topology>
    </subcellularLocation>
    <subcellularLocation>
        <location evidence="3">Cytoplasmic vesicle</location>
    </subcellularLocation>
    <subcellularLocation>
        <location evidence="1">Lysosome lumen</location>
    </subcellularLocation>
    <subcellularLocation>
        <location evidence="37">Membrane</location>
        <topology evidence="37">Single-pass type I membrane protein</topology>
    </subcellularLocation>
</comment>
<evidence type="ECO:0000256" key="22">
    <source>
        <dbReference type="ARBA" id="ARBA00023180"/>
    </source>
</evidence>
<dbReference type="PROSITE" id="PS00107">
    <property type="entry name" value="PROTEIN_KINASE_ATP"/>
    <property type="match status" value="1"/>
</dbReference>
<dbReference type="GO" id="GO:0043235">
    <property type="term" value="C:receptor complex"/>
    <property type="evidence" value="ECO:0007669"/>
    <property type="project" value="TreeGrafter"/>
</dbReference>
<evidence type="ECO:0000256" key="12">
    <source>
        <dbReference type="ARBA" id="ARBA00022737"/>
    </source>
</evidence>
<dbReference type="SMART" id="SM00219">
    <property type="entry name" value="TyrKc"/>
    <property type="match status" value="1"/>
</dbReference>
<dbReference type="PRINTS" id="PR01832">
    <property type="entry name" value="VEGFRECEPTOR"/>
</dbReference>
<dbReference type="Gene3D" id="2.60.40.10">
    <property type="entry name" value="Immunoglobulins"/>
    <property type="match status" value="5"/>
</dbReference>
<evidence type="ECO:0000256" key="19">
    <source>
        <dbReference type="ARBA" id="ARBA00023137"/>
    </source>
</evidence>
<dbReference type="InterPro" id="IPR003598">
    <property type="entry name" value="Ig_sub2"/>
</dbReference>
<dbReference type="Ensembl" id="ENSACOT00000008460.1">
    <property type="protein sequence ID" value="ENSACOP00000008171.1"/>
    <property type="gene ID" value="ENSACOG00000005715.1"/>
</dbReference>
<feature type="transmembrane region" description="Helical" evidence="39">
    <location>
        <begin position="493"/>
        <end position="517"/>
    </location>
</feature>
<dbReference type="InterPro" id="IPR036179">
    <property type="entry name" value="Ig-like_dom_sf"/>
</dbReference>
<dbReference type="Pfam" id="PF13927">
    <property type="entry name" value="Ig_3"/>
    <property type="match status" value="1"/>
</dbReference>
<evidence type="ECO:0000259" key="41">
    <source>
        <dbReference type="PROSITE" id="PS50835"/>
    </source>
</evidence>
<dbReference type="Pfam" id="PF07714">
    <property type="entry name" value="PK_Tyr_Ser-Thr"/>
    <property type="match status" value="1"/>
</dbReference>
<evidence type="ECO:0000256" key="29">
    <source>
        <dbReference type="ARBA" id="ARBA00066051"/>
    </source>
</evidence>
<dbReference type="GO" id="GO:0046872">
    <property type="term" value="F:metal ion binding"/>
    <property type="evidence" value="ECO:0007669"/>
    <property type="project" value="UniProtKB-KW"/>
</dbReference>
<dbReference type="GO" id="GO:0031410">
    <property type="term" value="C:cytoplasmic vesicle"/>
    <property type="evidence" value="ECO:0007669"/>
    <property type="project" value="UniProtKB-SubCell"/>
</dbReference>
<evidence type="ECO:0000256" key="13">
    <source>
        <dbReference type="ARBA" id="ARBA00022741"/>
    </source>
</evidence>
<feature type="site" description="Important for interaction with phosphotyrosine-binding proteins" evidence="35">
    <location>
        <position position="930"/>
    </location>
</feature>
<feature type="binding site" evidence="33">
    <location>
        <begin position="568"/>
        <end position="575"/>
    </location>
    <ligand>
        <name>ATP</name>
        <dbReference type="ChEBI" id="CHEBI:30616"/>
    </ligand>
</feature>
<keyword evidence="19" id="KW-0829">Tyrosine-protein kinase</keyword>
<dbReference type="GO" id="GO:1902533">
    <property type="term" value="P:positive regulation of intracellular signal transduction"/>
    <property type="evidence" value="ECO:0007669"/>
    <property type="project" value="UniProtKB-ARBA"/>
</dbReference>
<dbReference type="InterPro" id="IPR008266">
    <property type="entry name" value="Tyr_kinase_AS"/>
</dbReference>
<dbReference type="InterPro" id="IPR013151">
    <property type="entry name" value="Immunoglobulin_dom"/>
</dbReference>
<keyword evidence="34" id="KW-0460">Magnesium</keyword>
<dbReference type="Gene3D" id="1.10.510.10">
    <property type="entry name" value="Transferase(Phosphotransferase) domain 1"/>
    <property type="match status" value="1"/>
</dbReference>
<dbReference type="AlphaFoldDB" id="A0A8B9FIN0"/>
<evidence type="ECO:0000256" key="4">
    <source>
        <dbReference type="ARBA" id="ARBA00011902"/>
    </source>
</evidence>
<dbReference type="GO" id="GO:0005886">
    <property type="term" value="C:plasma membrane"/>
    <property type="evidence" value="ECO:0007669"/>
    <property type="project" value="UniProtKB-SubCell"/>
</dbReference>
<dbReference type="PROSITE" id="PS50835">
    <property type="entry name" value="IG_LIKE"/>
    <property type="match status" value="3"/>
</dbReference>
<keyword evidence="17 39" id="KW-1133">Transmembrane helix</keyword>
<evidence type="ECO:0000256" key="39">
    <source>
        <dbReference type="SAM" id="Phobius"/>
    </source>
</evidence>
<keyword evidence="24 37" id="KW-0393">Immunoglobulin domain</keyword>
<dbReference type="PROSITE" id="PS00109">
    <property type="entry name" value="PROTEIN_KINASE_TYR"/>
    <property type="match status" value="1"/>
</dbReference>
<feature type="domain" description="Ig-like" evidence="41">
    <location>
        <begin position="22"/>
        <end position="95"/>
    </location>
</feature>
<dbReference type="InterPro" id="IPR020635">
    <property type="entry name" value="Tyr_kinase_cat_dom"/>
</dbReference>
<evidence type="ECO:0000256" key="16">
    <source>
        <dbReference type="ARBA" id="ARBA00022843"/>
    </source>
</evidence>
<evidence type="ECO:0000256" key="32">
    <source>
        <dbReference type="PIRSR" id="PIRSR000615-1"/>
    </source>
</evidence>
<dbReference type="PROSITE" id="PS50011">
    <property type="entry name" value="PROTEIN_KINASE_DOM"/>
    <property type="match status" value="1"/>
</dbReference>
<feature type="binding site" evidence="34">
    <location>
        <position position="540"/>
    </location>
    <ligand>
        <name>Mg(2+)</name>
        <dbReference type="ChEBI" id="CHEBI:18420"/>
    </ligand>
</feature>
<dbReference type="SUPFAM" id="SSF56112">
    <property type="entry name" value="Protein kinase-like (PK-like)"/>
    <property type="match status" value="1"/>
</dbReference>
<dbReference type="GO" id="GO:0060326">
    <property type="term" value="P:cell chemotaxis"/>
    <property type="evidence" value="ECO:0007669"/>
    <property type="project" value="TreeGrafter"/>
</dbReference>
<evidence type="ECO:0000256" key="35">
    <source>
        <dbReference type="PIRSR" id="PIRSR000615-4"/>
    </source>
</evidence>
<feature type="binding site" evidence="34">
    <location>
        <position position="791"/>
    </location>
    <ligand>
        <name>Mg(2+)</name>
        <dbReference type="ChEBI" id="CHEBI:18420"/>
    </ligand>
</feature>
<evidence type="ECO:0000256" key="9">
    <source>
        <dbReference type="ARBA" id="ARBA00022553"/>
    </source>
</evidence>
<keyword evidence="6" id="KW-0217">Developmental protein</keyword>
<evidence type="ECO:0000256" key="3">
    <source>
        <dbReference type="ARBA" id="ARBA00004541"/>
    </source>
</evidence>
<proteinExistence type="inferred from homology"/>
<evidence type="ECO:0000256" key="11">
    <source>
        <dbReference type="ARBA" id="ARBA00022692"/>
    </source>
</evidence>
<keyword evidence="25" id="KW-0968">Cytoplasmic vesicle</keyword>
<dbReference type="FunFam" id="2.60.40.10:FF:000982">
    <property type="entry name" value="Platelet-derived growth factor receptor beta"/>
    <property type="match status" value="1"/>
</dbReference>
<evidence type="ECO:0000256" key="33">
    <source>
        <dbReference type="PIRSR" id="PIRSR000615-2"/>
    </source>
</evidence>
<keyword evidence="12" id="KW-0677">Repeat</keyword>
<evidence type="ECO:0000256" key="6">
    <source>
        <dbReference type="ARBA" id="ARBA00022473"/>
    </source>
</evidence>
<evidence type="ECO:0000256" key="17">
    <source>
        <dbReference type="ARBA" id="ARBA00022989"/>
    </source>
</evidence>
<evidence type="ECO:0000256" key="24">
    <source>
        <dbReference type="ARBA" id="ARBA00023319"/>
    </source>
</evidence>
<keyword evidence="22" id="KW-0325">Glycoprotein</keyword>
<feature type="domain" description="Ig-like" evidence="41">
    <location>
        <begin position="207"/>
        <end position="302"/>
    </location>
</feature>
<dbReference type="PANTHER" id="PTHR24416">
    <property type="entry name" value="TYROSINE-PROTEIN KINASE RECEPTOR"/>
    <property type="match status" value="1"/>
</dbReference>